<dbReference type="InterPro" id="IPR029028">
    <property type="entry name" value="Alpha/beta_knot_MTases"/>
</dbReference>
<feature type="domain" description="tRNA methyltransferase TRMD/TRM10-type" evidence="15">
    <location>
        <begin position="1"/>
        <end position="230"/>
    </location>
</feature>
<dbReference type="InterPro" id="IPR029026">
    <property type="entry name" value="tRNA_m1G_MTases_N"/>
</dbReference>
<name>X1P645_9ZZZZ</name>
<gene>
    <name evidence="16" type="ORF">S06H3_30112</name>
</gene>
<proteinExistence type="inferred from homology"/>
<dbReference type="FunFam" id="1.10.1270.20:FF:000001">
    <property type="entry name" value="tRNA (guanine-N(1)-)-methyltransferase"/>
    <property type="match status" value="1"/>
</dbReference>
<dbReference type="GO" id="GO:0002939">
    <property type="term" value="P:tRNA N1-guanine methylation"/>
    <property type="evidence" value="ECO:0007669"/>
    <property type="project" value="TreeGrafter"/>
</dbReference>
<evidence type="ECO:0000313" key="16">
    <source>
        <dbReference type="EMBL" id="GAI26399.1"/>
    </source>
</evidence>
<evidence type="ECO:0000256" key="12">
    <source>
        <dbReference type="ARBA" id="ARBA00029736"/>
    </source>
</evidence>
<evidence type="ECO:0000256" key="9">
    <source>
        <dbReference type="ARBA" id="ARBA00022679"/>
    </source>
</evidence>
<evidence type="ECO:0000256" key="11">
    <source>
        <dbReference type="ARBA" id="ARBA00022694"/>
    </source>
</evidence>
<evidence type="ECO:0000256" key="2">
    <source>
        <dbReference type="ARBA" id="ARBA00004496"/>
    </source>
</evidence>
<dbReference type="GO" id="GO:0052906">
    <property type="term" value="F:tRNA (guanine(37)-N1)-methyltransferase activity"/>
    <property type="evidence" value="ECO:0007669"/>
    <property type="project" value="UniProtKB-EC"/>
</dbReference>
<dbReference type="NCBIfam" id="TIGR00088">
    <property type="entry name" value="trmD"/>
    <property type="match status" value="1"/>
</dbReference>
<evidence type="ECO:0000256" key="1">
    <source>
        <dbReference type="ARBA" id="ARBA00002634"/>
    </source>
</evidence>
<keyword evidence="7" id="KW-0963">Cytoplasm</keyword>
<accession>X1P645</accession>
<reference evidence="16" key="1">
    <citation type="journal article" date="2014" name="Front. Microbiol.">
        <title>High frequency of phylogenetically diverse reductive dehalogenase-homologous genes in deep subseafloor sedimentary metagenomes.</title>
        <authorList>
            <person name="Kawai M."/>
            <person name="Futagami T."/>
            <person name="Toyoda A."/>
            <person name="Takaki Y."/>
            <person name="Nishi S."/>
            <person name="Hori S."/>
            <person name="Arai W."/>
            <person name="Tsubouchi T."/>
            <person name="Morono Y."/>
            <person name="Uchiyama I."/>
            <person name="Ito T."/>
            <person name="Fujiyama A."/>
            <person name="Inagaki F."/>
            <person name="Takami H."/>
        </authorList>
    </citation>
    <scope>NUCLEOTIDE SEQUENCE</scope>
    <source>
        <strain evidence="16">Expedition CK06-06</strain>
    </source>
</reference>
<evidence type="ECO:0000259" key="15">
    <source>
        <dbReference type="Pfam" id="PF01746"/>
    </source>
</evidence>
<keyword evidence="8" id="KW-0489">Methyltransferase</keyword>
<dbReference type="NCBIfam" id="NF000648">
    <property type="entry name" value="PRK00026.1"/>
    <property type="match status" value="1"/>
</dbReference>
<evidence type="ECO:0000256" key="5">
    <source>
        <dbReference type="ARBA" id="ARBA00012807"/>
    </source>
</evidence>
<feature type="non-terminal residue" evidence="16">
    <location>
        <position position="257"/>
    </location>
</feature>
<dbReference type="SUPFAM" id="SSF75217">
    <property type="entry name" value="alpha/beta knot"/>
    <property type="match status" value="1"/>
</dbReference>
<keyword evidence="9" id="KW-0808">Transferase</keyword>
<dbReference type="EC" id="2.1.1.228" evidence="5"/>
<comment type="function">
    <text evidence="1">Specifically methylates guanosine-37 in various tRNAs.</text>
</comment>
<comment type="subunit">
    <text evidence="4">Homodimer.</text>
</comment>
<evidence type="ECO:0000256" key="10">
    <source>
        <dbReference type="ARBA" id="ARBA00022691"/>
    </source>
</evidence>
<dbReference type="Gene3D" id="3.40.1280.10">
    <property type="match status" value="1"/>
</dbReference>
<dbReference type="PIRSF" id="PIRSF000386">
    <property type="entry name" value="tRNA_mtase"/>
    <property type="match status" value="1"/>
</dbReference>
<evidence type="ECO:0000256" key="13">
    <source>
        <dbReference type="ARBA" id="ARBA00033392"/>
    </source>
</evidence>
<dbReference type="EMBL" id="BARV01017709">
    <property type="protein sequence ID" value="GAI26399.1"/>
    <property type="molecule type" value="Genomic_DNA"/>
</dbReference>
<dbReference type="PANTHER" id="PTHR46417">
    <property type="entry name" value="TRNA (GUANINE-N(1)-)-METHYLTRANSFERASE"/>
    <property type="match status" value="1"/>
</dbReference>
<comment type="subcellular location">
    <subcellularLocation>
        <location evidence="2">Cytoplasm</location>
    </subcellularLocation>
</comment>
<dbReference type="InterPro" id="IPR016009">
    <property type="entry name" value="tRNA_MeTrfase_TRMD/TRM10"/>
</dbReference>
<dbReference type="GO" id="GO:0005829">
    <property type="term" value="C:cytosol"/>
    <property type="evidence" value="ECO:0007669"/>
    <property type="project" value="TreeGrafter"/>
</dbReference>
<evidence type="ECO:0000256" key="6">
    <source>
        <dbReference type="ARBA" id="ARBA00014679"/>
    </source>
</evidence>
<evidence type="ECO:0000256" key="3">
    <source>
        <dbReference type="ARBA" id="ARBA00007630"/>
    </source>
</evidence>
<dbReference type="CDD" id="cd18080">
    <property type="entry name" value="TrmD-like"/>
    <property type="match status" value="1"/>
</dbReference>
<evidence type="ECO:0000256" key="7">
    <source>
        <dbReference type="ARBA" id="ARBA00022490"/>
    </source>
</evidence>
<dbReference type="Pfam" id="PF01746">
    <property type="entry name" value="tRNA_m1G_MT"/>
    <property type="match status" value="1"/>
</dbReference>
<protein>
    <recommendedName>
        <fullName evidence="6">tRNA (guanine-N(1)-)-methyltransferase</fullName>
        <ecNumber evidence="5">2.1.1.228</ecNumber>
    </recommendedName>
    <alternativeName>
        <fullName evidence="12">M1G-methyltransferase</fullName>
    </alternativeName>
    <alternativeName>
        <fullName evidence="13">tRNA [GM37] methyltransferase</fullName>
    </alternativeName>
</protein>
<evidence type="ECO:0000256" key="8">
    <source>
        <dbReference type="ARBA" id="ARBA00022603"/>
    </source>
</evidence>
<keyword evidence="10" id="KW-0949">S-adenosyl-L-methionine</keyword>
<comment type="similarity">
    <text evidence="3">Belongs to the RNA methyltransferase TrmD family.</text>
</comment>
<organism evidence="16">
    <name type="scientific">marine sediment metagenome</name>
    <dbReference type="NCBI Taxonomy" id="412755"/>
    <lineage>
        <taxon>unclassified sequences</taxon>
        <taxon>metagenomes</taxon>
        <taxon>ecological metagenomes</taxon>
    </lineage>
</organism>
<comment type="catalytic activity">
    <reaction evidence="14">
        <text>guanosine(37) in tRNA + S-adenosyl-L-methionine = N(1)-methylguanosine(37) in tRNA + S-adenosyl-L-homocysteine + H(+)</text>
        <dbReference type="Rhea" id="RHEA:36899"/>
        <dbReference type="Rhea" id="RHEA-COMP:10145"/>
        <dbReference type="Rhea" id="RHEA-COMP:10147"/>
        <dbReference type="ChEBI" id="CHEBI:15378"/>
        <dbReference type="ChEBI" id="CHEBI:57856"/>
        <dbReference type="ChEBI" id="CHEBI:59789"/>
        <dbReference type="ChEBI" id="CHEBI:73542"/>
        <dbReference type="ChEBI" id="CHEBI:74269"/>
        <dbReference type="EC" id="2.1.1.228"/>
    </reaction>
</comment>
<dbReference type="HAMAP" id="MF_00605">
    <property type="entry name" value="TrmD"/>
    <property type="match status" value="1"/>
</dbReference>
<dbReference type="PANTHER" id="PTHR46417:SF1">
    <property type="entry name" value="TRNA (GUANINE-N(1)-)-METHYLTRANSFERASE"/>
    <property type="match status" value="1"/>
</dbReference>
<keyword evidence="11" id="KW-0819">tRNA processing</keyword>
<dbReference type="AlphaFoldDB" id="X1P645"/>
<dbReference type="InterPro" id="IPR002649">
    <property type="entry name" value="tRNA_m1G_MeTrfase_TrmD"/>
</dbReference>
<dbReference type="Gene3D" id="1.10.1270.20">
    <property type="entry name" value="tRNA(m1g37)methyltransferase, domain 2"/>
    <property type="match status" value="1"/>
</dbReference>
<dbReference type="FunFam" id="3.40.1280.10:FF:000001">
    <property type="entry name" value="tRNA (guanine-N(1)-)-methyltransferase"/>
    <property type="match status" value="1"/>
</dbReference>
<comment type="caution">
    <text evidence="16">The sequence shown here is derived from an EMBL/GenBank/DDBJ whole genome shotgun (WGS) entry which is preliminary data.</text>
</comment>
<sequence>MRIDILTLFPQMFQVPFSFGIFKRAIDRKLVSIHLHNIRDYTHDKHHTVDDYPYGGGPGMVLKPEPIFEAVESIKSDIRPEENVGALPIILLTPQGRLFSQQIAQELSKYSHLILICGHYEGVDERVREHLVTDEISIGDYVLTGGELPATVVIDTVVRLLPGVLGSETSPLDESHANGLLEYPQYTRPPVYRGWSVPEVLLSGNHAQIAKWHREQVILRTLERRPDLLDKTNLCLEERQLVERLTSSPKRSQLSLN</sequence>
<dbReference type="InterPro" id="IPR023148">
    <property type="entry name" value="tRNA_m1G_MeTrfase_C_sf"/>
</dbReference>
<evidence type="ECO:0000256" key="14">
    <source>
        <dbReference type="ARBA" id="ARBA00047783"/>
    </source>
</evidence>
<evidence type="ECO:0000256" key="4">
    <source>
        <dbReference type="ARBA" id="ARBA00011738"/>
    </source>
</evidence>